<evidence type="ECO:0000256" key="7">
    <source>
        <dbReference type="ARBA" id="ARBA00023049"/>
    </source>
</evidence>
<keyword evidence="5" id="KW-0378">Hydrolase</keyword>
<keyword evidence="8" id="KW-1133">Transmembrane helix</keyword>
<name>A0ABQ9FKR1_TEGGR</name>
<evidence type="ECO:0000256" key="1">
    <source>
        <dbReference type="ARBA" id="ARBA00001947"/>
    </source>
</evidence>
<evidence type="ECO:0000256" key="3">
    <source>
        <dbReference type="ARBA" id="ARBA00022670"/>
    </source>
</evidence>
<dbReference type="InterPro" id="IPR024079">
    <property type="entry name" value="MetalloPept_cat_dom_sf"/>
</dbReference>
<dbReference type="SUPFAM" id="SSF55486">
    <property type="entry name" value="Metalloproteases ('zincins'), catalytic domain"/>
    <property type="match status" value="1"/>
</dbReference>
<dbReference type="PANTHER" id="PTHR11733">
    <property type="entry name" value="ZINC METALLOPROTEASE FAMILY M13 NEPRILYSIN-RELATED"/>
    <property type="match status" value="1"/>
</dbReference>
<dbReference type="Pfam" id="PF01431">
    <property type="entry name" value="Peptidase_M13"/>
    <property type="match status" value="2"/>
</dbReference>
<comment type="cofactor">
    <cofactor evidence="1">
        <name>Zn(2+)</name>
        <dbReference type="ChEBI" id="CHEBI:29105"/>
    </cofactor>
</comment>
<evidence type="ECO:0000313" key="11">
    <source>
        <dbReference type="EMBL" id="KAJ8317266.1"/>
    </source>
</evidence>
<accession>A0ABQ9FKR1</accession>
<feature type="transmembrane region" description="Helical" evidence="8">
    <location>
        <begin position="82"/>
        <end position="102"/>
    </location>
</feature>
<evidence type="ECO:0000256" key="4">
    <source>
        <dbReference type="ARBA" id="ARBA00022723"/>
    </source>
</evidence>
<gene>
    <name evidence="11" type="ORF">KUTeg_005170</name>
</gene>
<keyword evidence="7" id="KW-0482">Metalloprotease</keyword>
<keyword evidence="12" id="KW-1185">Reference proteome</keyword>
<evidence type="ECO:0008006" key="13">
    <source>
        <dbReference type="Google" id="ProtNLM"/>
    </source>
</evidence>
<dbReference type="Pfam" id="PF05649">
    <property type="entry name" value="Peptidase_M13_N"/>
    <property type="match status" value="1"/>
</dbReference>
<evidence type="ECO:0000313" key="12">
    <source>
        <dbReference type="Proteomes" id="UP001217089"/>
    </source>
</evidence>
<protein>
    <recommendedName>
        <fullName evidence="13">Endothelin-converting enzyme 1</fullName>
    </recommendedName>
</protein>
<dbReference type="InterPro" id="IPR000718">
    <property type="entry name" value="Peptidase_M13"/>
</dbReference>
<keyword evidence="3" id="KW-0645">Protease</keyword>
<evidence type="ECO:0000259" key="10">
    <source>
        <dbReference type="Pfam" id="PF05649"/>
    </source>
</evidence>
<keyword evidence="4" id="KW-0479">Metal-binding</keyword>
<evidence type="ECO:0000256" key="6">
    <source>
        <dbReference type="ARBA" id="ARBA00022833"/>
    </source>
</evidence>
<reference evidence="11 12" key="1">
    <citation type="submission" date="2022-12" db="EMBL/GenBank/DDBJ databases">
        <title>Chromosome-level genome of Tegillarca granosa.</title>
        <authorList>
            <person name="Kim J."/>
        </authorList>
    </citation>
    <scope>NUCLEOTIDE SEQUENCE [LARGE SCALE GENOMIC DNA]</scope>
    <source>
        <strain evidence="11">Teg-2019</strain>
        <tissue evidence="11">Adductor muscle</tissue>
    </source>
</reference>
<feature type="domain" description="Peptidase M13 C-terminal" evidence="9">
    <location>
        <begin position="723"/>
        <end position="779"/>
    </location>
</feature>
<proteinExistence type="inferred from homology"/>
<dbReference type="InterPro" id="IPR018497">
    <property type="entry name" value="Peptidase_M13_C"/>
</dbReference>
<dbReference type="CDD" id="cd08662">
    <property type="entry name" value="M13"/>
    <property type="match status" value="1"/>
</dbReference>
<keyword evidence="8" id="KW-0812">Transmembrane</keyword>
<feature type="domain" description="Peptidase M13 C-terminal" evidence="9">
    <location>
        <begin position="611"/>
        <end position="720"/>
    </location>
</feature>
<evidence type="ECO:0000259" key="9">
    <source>
        <dbReference type="Pfam" id="PF01431"/>
    </source>
</evidence>
<keyword evidence="8" id="KW-0472">Membrane</keyword>
<keyword evidence="6" id="KW-0862">Zinc</keyword>
<dbReference type="Proteomes" id="UP001217089">
    <property type="component" value="Unassembled WGS sequence"/>
</dbReference>
<dbReference type="InterPro" id="IPR008753">
    <property type="entry name" value="Peptidase_M13_N"/>
</dbReference>
<organism evidence="11 12">
    <name type="scientific">Tegillarca granosa</name>
    <name type="common">Malaysian cockle</name>
    <name type="synonym">Anadara granosa</name>
    <dbReference type="NCBI Taxonomy" id="220873"/>
    <lineage>
        <taxon>Eukaryota</taxon>
        <taxon>Metazoa</taxon>
        <taxon>Spiralia</taxon>
        <taxon>Lophotrochozoa</taxon>
        <taxon>Mollusca</taxon>
        <taxon>Bivalvia</taxon>
        <taxon>Autobranchia</taxon>
        <taxon>Pteriomorphia</taxon>
        <taxon>Arcoida</taxon>
        <taxon>Arcoidea</taxon>
        <taxon>Arcidae</taxon>
        <taxon>Tegillarca</taxon>
    </lineage>
</organism>
<dbReference type="Gene3D" id="3.40.390.10">
    <property type="entry name" value="Collagenase (Catalytic Domain)"/>
    <property type="match status" value="2"/>
</dbReference>
<dbReference type="EMBL" id="JARBDR010000246">
    <property type="protein sequence ID" value="KAJ8317266.1"/>
    <property type="molecule type" value="Genomic_DNA"/>
</dbReference>
<evidence type="ECO:0000256" key="2">
    <source>
        <dbReference type="ARBA" id="ARBA00007357"/>
    </source>
</evidence>
<comment type="similarity">
    <text evidence="2">Belongs to the peptidase M13 family.</text>
</comment>
<sequence length="780" mass="89890">MGIMYGSHLGLEDIPEVVIVRPGHHRNIAAAESNELLNHNAIKMNDFERTDSEDDILEDYDGSDCEINLRCLRKRTVIEKCLFVFLVIMFIIIIALIIALATKKTTEGIKICQTQDCIESASSILQSMNLSTDPCKDFYQYACGRWMQNTPIPPGYQDWDRLQELAYTNLYQLRTLLEEKMTDESGMKAKKFYKSCMSESRQKREETLHDFHQLIYNISKDENNWDFGAVLEQIHKLNSWPIFKLVIGPDERNAKKNIIKIEFGEMGYPFGTSQETMVTTSRPDTSTSASNTTTLSTMTAYVPYTGTYYLKWNESQISNKYMEETSQILKVFWNVSDTDSVNLCKKLMNLEKSIGKARGSLDHVHNRSHVYNVMTVNTLQSKCAMLNWDLYLNAVTMDATGVVTKLNDELVVLHEDSLMRLCHTIIDYQKDSSKRRILRYYLIISYVRNIMPYFDIRTFKDIEPDEEIALEGEHWRRCVYYTNKALGFVTGAAYVHATSGIDSVRKVKELIKDVKLAFKDYLLRKVWITPETKQEAGYKIDEMLDKISYPDFILDGNFLTNLYKSFFVGDDWFNNVKQWQIFQVTSMVSTLSHPPDRKSWINPPVTVESDYSPVRNDIMFPIAMLHLPFYTQHGSQAFNFGAMGAVIGHEITHAFDILGRQYDGRGQLKDWWDQRTAHDFKITTDCMRDQYDRYKIQGLPVNGLQTLDENIADNGGLRASNIMFCSKWTYSGLVSHLIEDTHSPGPIRVKGSISNSDSFAEAFQCPFISDYSPQTKCQVW</sequence>
<dbReference type="PROSITE" id="PS51885">
    <property type="entry name" value="NEPRILYSIN"/>
    <property type="match status" value="1"/>
</dbReference>
<feature type="domain" description="Peptidase M13 N-terminal" evidence="10">
    <location>
        <begin position="134"/>
        <end position="550"/>
    </location>
</feature>
<evidence type="ECO:0000256" key="8">
    <source>
        <dbReference type="SAM" id="Phobius"/>
    </source>
</evidence>
<dbReference type="PRINTS" id="PR00786">
    <property type="entry name" value="NEPRILYSIN"/>
</dbReference>
<dbReference type="PANTHER" id="PTHR11733:SF167">
    <property type="entry name" value="FI17812P1-RELATED"/>
    <property type="match status" value="1"/>
</dbReference>
<comment type="caution">
    <text evidence="11">The sequence shown here is derived from an EMBL/GenBank/DDBJ whole genome shotgun (WGS) entry which is preliminary data.</text>
</comment>
<evidence type="ECO:0000256" key="5">
    <source>
        <dbReference type="ARBA" id="ARBA00022801"/>
    </source>
</evidence>